<dbReference type="Pfam" id="PF05036">
    <property type="entry name" value="SPOR"/>
    <property type="match status" value="1"/>
</dbReference>
<dbReference type="RefSeq" id="WP_209376638.1">
    <property type="nucleotide sequence ID" value="NZ_JAGIZA010000022.1"/>
</dbReference>
<evidence type="ECO:0000256" key="9">
    <source>
        <dbReference type="RuleBase" id="RU004016"/>
    </source>
</evidence>
<keyword evidence="4" id="KW-0133">Cell shape</keyword>
<dbReference type="InterPro" id="IPR012338">
    <property type="entry name" value="Beta-lactam/transpept-like"/>
</dbReference>
<keyword evidence="6" id="KW-0961">Cell wall biogenesis/degradation</keyword>
<dbReference type="GO" id="GO:0042834">
    <property type="term" value="F:peptidoglycan binding"/>
    <property type="evidence" value="ECO:0007669"/>
    <property type="project" value="InterPro"/>
</dbReference>
<keyword evidence="13" id="KW-1185">Reference proteome</keyword>
<evidence type="ECO:0000313" key="12">
    <source>
        <dbReference type="EMBL" id="MBP0495844.1"/>
    </source>
</evidence>
<keyword evidence="12" id="KW-0645">Protease</keyword>
<dbReference type="AlphaFoldDB" id="A0A940MYS6"/>
<evidence type="ECO:0000256" key="3">
    <source>
        <dbReference type="ARBA" id="ARBA00022801"/>
    </source>
</evidence>
<dbReference type="GO" id="GO:0009252">
    <property type="term" value="P:peptidoglycan biosynthetic process"/>
    <property type="evidence" value="ECO:0007669"/>
    <property type="project" value="UniProtKB-KW"/>
</dbReference>
<evidence type="ECO:0000256" key="4">
    <source>
        <dbReference type="ARBA" id="ARBA00022960"/>
    </source>
</evidence>
<keyword evidence="5" id="KW-0573">Peptidoglycan synthesis</keyword>
<keyword evidence="12" id="KW-0121">Carboxypeptidase</keyword>
<keyword evidence="3" id="KW-0378">Hydrolase</keyword>
<feature type="domain" description="SPOR" evidence="11">
    <location>
        <begin position="337"/>
        <end position="413"/>
    </location>
</feature>
<evidence type="ECO:0000256" key="7">
    <source>
        <dbReference type="PIRSR" id="PIRSR618044-1"/>
    </source>
</evidence>
<feature type="chain" id="PRO_5037487481" evidence="10">
    <location>
        <begin position="30"/>
        <end position="413"/>
    </location>
</feature>
<evidence type="ECO:0000313" key="13">
    <source>
        <dbReference type="Proteomes" id="UP000677537"/>
    </source>
</evidence>
<dbReference type="Pfam" id="PF00768">
    <property type="entry name" value="Peptidase_S11"/>
    <property type="match status" value="1"/>
</dbReference>
<evidence type="ECO:0000259" key="11">
    <source>
        <dbReference type="PROSITE" id="PS51724"/>
    </source>
</evidence>
<dbReference type="GO" id="GO:0008360">
    <property type="term" value="P:regulation of cell shape"/>
    <property type="evidence" value="ECO:0007669"/>
    <property type="project" value="UniProtKB-KW"/>
</dbReference>
<name>A0A940MYS6_9PROT</name>
<evidence type="ECO:0000256" key="6">
    <source>
        <dbReference type="ARBA" id="ARBA00023316"/>
    </source>
</evidence>
<evidence type="ECO:0000256" key="1">
    <source>
        <dbReference type="ARBA" id="ARBA00007164"/>
    </source>
</evidence>
<dbReference type="SUPFAM" id="SSF56601">
    <property type="entry name" value="beta-lactamase/transpeptidase-like"/>
    <property type="match status" value="1"/>
</dbReference>
<dbReference type="GO" id="GO:0071555">
    <property type="term" value="P:cell wall organization"/>
    <property type="evidence" value="ECO:0007669"/>
    <property type="project" value="UniProtKB-KW"/>
</dbReference>
<dbReference type="InterPro" id="IPR001967">
    <property type="entry name" value="Peptidase_S11_N"/>
</dbReference>
<evidence type="ECO:0000256" key="10">
    <source>
        <dbReference type="SAM" id="SignalP"/>
    </source>
</evidence>
<dbReference type="PRINTS" id="PR00725">
    <property type="entry name" value="DADACBPTASE1"/>
</dbReference>
<evidence type="ECO:0000256" key="2">
    <source>
        <dbReference type="ARBA" id="ARBA00022729"/>
    </source>
</evidence>
<feature type="binding site" evidence="8">
    <location>
        <position position="229"/>
    </location>
    <ligand>
        <name>substrate</name>
    </ligand>
</feature>
<dbReference type="EMBL" id="JAGIZA010000022">
    <property type="protein sequence ID" value="MBP0495844.1"/>
    <property type="molecule type" value="Genomic_DNA"/>
</dbReference>
<proteinExistence type="inferred from homology"/>
<sequence>MPLLSRATRCRLALAALLAVSLLAPAALALPSRAEPGDRRYAAFVQDAGTGEVLFAVDADAPRYPASLTKMMTLYLAFEALGRGKMTESTRIRVSRHAASRPPSKLGLRAGSTISVGEAMMALVTKSANDAAAALGEHLGGSEAGFARMMTRKARALGMGRTTFRNASGLPDRGQVTTARDIAVLSRRLIRDFPERYAYFSASGFDWRGRYIGNHNRLLTAYDGADGIKTGYIDASGFNLAASAVRDGRRLVAVVFGGASGAARDAHVMALLDQGFDQIAPPQGGTMMASRGGLRFVGTAQAAAIAPALRPLPRVAAPRPVVRAAVPRPRPPAARKAPVPGRWAVQVGAYADRGPAQAAARRAAAGGGTVDLRRVRVRSGWLWRARVTGLSQDRARRACRTARGPCIAVAPGQ</sequence>
<dbReference type="PROSITE" id="PS51724">
    <property type="entry name" value="SPOR"/>
    <property type="match status" value="1"/>
</dbReference>
<organism evidence="12 13">
    <name type="scientific">Roseomonas indoligenes</name>
    <dbReference type="NCBI Taxonomy" id="2820811"/>
    <lineage>
        <taxon>Bacteria</taxon>
        <taxon>Pseudomonadati</taxon>
        <taxon>Pseudomonadota</taxon>
        <taxon>Alphaproteobacteria</taxon>
        <taxon>Acetobacterales</taxon>
        <taxon>Roseomonadaceae</taxon>
        <taxon>Roseomonas</taxon>
    </lineage>
</organism>
<feature type="active site" description="Proton acceptor" evidence="7">
    <location>
        <position position="67"/>
    </location>
</feature>
<dbReference type="Gene3D" id="3.40.710.10">
    <property type="entry name" value="DD-peptidase/beta-lactamase superfamily"/>
    <property type="match status" value="1"/>
</dbReference>
<dbReference type="InterPro" id="IPR007730">
    <property type="entry name" value="SPOR-like_dom"/>
</dbReference>
<accession>A0A940MYS6</accession>
<gene>
    <name evidence="12" type="ORF">J5Y10_23875</name>
</gene>
<evidence type="ECO:0000256" key="8">
    <source>
        <dbReference type="PIRSR" id="PIRSR618044-2"/>
    </source>
</evidence>
<dbReference type="PANTHER" id="PTHR21581:SF6">
    <property type="entry name" value="TRAFFICKING PROTEIN PARTICLE COMPLEX SUBUNIT 12"/>
    <property type="match status" value="1"/>
</dbReference>
<comment type="similarity">
    <text evidence="1 9">Belongs to the peptidase S11 family.</text>
</comment>
<reference evidence="12" key="1">
    <citation type="submission" date="2021-03" db="EMBL/GenBank/DDBJ databases">
        <authorList>
            <person name="So Y."/>
        </authorList>
    </citation>
    <scope>NUCLEOTIDE SEQUENCE</scope>
    <source>
        <strain evidence="12">SG15</strain>
    </source>
</reference>
<dbReference type="GO" id="GO:0006508">
    <property type="term" value="P:proteolysis"/>
    <property type="evidence" value="ECO:0007669"/>
    <property type="project" value="InterPro"/>
</dbReference>
<feature type="signal peptide" evidence="10">
    <location>
        <begin position="1"/>
        <end position="29"/>
    </location>
</feature>
<dbReference type="PANTHER" id="PTHR21581">
    <property type="entry name" value="D-ALANYL-D-ALANINE CARBOXYPEPTIDASE"/>
    <property type="match status" value="1"/>
</dbReference>
<keyword evidence="2 10" id="KW-0732">Signal</keyword>
<dbReference type="Proteomes" id="UP000677537">
    <property type="component" value="Unassembled WGS sequence"/>
</dbReference>
<feature type="active site" evidence="7">
    <location>
        <position position="127"/>
    </location>
</feature>
<feature type="active site" description="Proton acceptor" evidence="7">
    <location>
        <position position="70"/>
    </location>
</feature>
<protein>
    <submittedName>
        <fullName evidence="12">D-alanyl-D-alanine carboxypeptidase</fullName>
    </submittedName>
</protein>
<comment type="caution">
    <text evidence="12">The sequence shown here is derived from an EMBL/GenBank/DDBJ whole genome shotgun (WGS) entry which is preliminary data.</text>
</comment>
<dbReference type="InterPro" id="IPR018044">
    <property type="entry name" value="Peptidase_S11"/>
</dbReference>
<evidence type="ECO:0000256" key="5">
    <source>
        <dbReference type="ARBA" id="ARBA00022984"/>
    </source>
</evidence>
<dbReference type="GO" id="GO:0009002">
    <property type="term" value="F:serine-type D-Ala-D-Ala carboxypeptidase activity"/>
    <property type="evidence" value="ECO:0007669"/>
    <property type="project" value="InterPro"/>
</dbReference>